<evidence type="ECO:0000313" key="10">
    <source>
        <dbReference type="Proteomes" id="UP001142393"/>
    </source>
</evidence>
<dbReference type="Proteomes" id="UP001163850">
    <property type="component" value="Unassembled WGS sequence"/>
</dbReference>
<evidence type="ECO:0000256" key="6">
    <source>
        <dbReference type="SAM" id="Phobius"/>
    </source>
</evidence>
<dbReference type="Pfam" id="PF07690">
    <property type="entry name" value="MFS_1"/>
    <property type="match status" value="1"/>
</dbReference>
<reference evidence="9" key="2">
    <citation type="submission" date="2022-08" db="EMBL/GenBank/DDBJ databases">
        <authorList>
            <consortium name="DOE Joint Genome Institute"/>
            <person name="Min B."/>
            <person name="Riley R."/>
            <person name="Sierra-Patev S."/>
            <person name="Naranjo-Ortiz M."/>
            <person name="Looney B."/>
            <person name="Konkel Z."/>
            <person name="Slot J.C."/>
            <person name="Sakamoto Y."/>
            <person name="Steenwyk J.L."/>
            <person name="Rokas A."/>
            <person name="Carro J."/>
            <person name="Camarero S."/>
            <person name="Ferreira P."/>
            <person name="Molpeceres G."/>
            <person name="Ruiz-Duenas F.J."/>
            <person name="Serrano A."/>
            <person name="Henrissat B."/>
            <person name="Drula E."/>
            <person name="Hughes K.W."/>
            <person name="Mata J.L."/>
            <person name="Ishikawa N.K."/>
            <person name="Vargas-Isla R."/>
            <person name="Ushijima S."/>
            <person name="Smith C.A."/>
            <person name="Ahrendt S."/>
            <person name="Andreopoulos W."/>
            <person name="He G."/>
            <person name="Labutti K."/>
            <person name="Lipzen A."/>
            <person name="Ng V."/>
            <person name="Sandor L."/>
            <person name="Barry K."/>
            <person name="Martinez A.T."/>
            <person name="Xiao Y."/>
            <person name="Gibbons J.G."/>
            <person name="Terashima K."/>
            <person name="Hibbett D.S."/>
            <person name="Grigoriev I.V."/>
        </authorList>
    </citation>
    <scope>NUCLEOTIDE SEQUENCE</scope>
    <source>
        <strain evidence="9">TFB7829</strain>
    </source>
</reference>
<feature type="compositionally biased region" description="Polar residues" evidence="5">
    <location>
        <begin position="1"/>
        <end position="16"/>
    </location>
</feature>
<dbReference type="GO" id="GO:0022857">
    <property type="term" value="F:transmembrane transporter activity"/>
    <property type="evidence" value="ECO:0007669"/>
    <property type="project" value="InterPro"/>
</dbReference>
<comment type="caution">
    <text evidence="8">The sequence shown here is derived from an EMBL/GenBank/DDBJ whole genome shotgun (WGS) entry which is preliminary data.</text>
</comment>
<organism evidence="8 10">
    <name type="scientific">Lentinula detonsa</name>
    <dbReference type="NCBI Taxonomy" id="2804962"/>
    <lineage>
        <taxon>Eukaryota</taxon>
        <taxon>Fungi</taxon>
        <taxon>Dikarya</taxon>
        <taxon>Basidiomycota</taxon>
        <taxon>Agaricomycotina</taxon>
        <taxon>Agaricomycetes</taxon>
        <taxon>Agaricomycetidae</taxon>
        <taxon>Agaricales</taxon>
        <taxon>Marasmiineae</taxon>
        <taxon>Omphalotaceae</taxon>
        <taxon>Lentinula</taxon>
    </lineage>
</organism>
<reference evidence="8" key="1">
    <citation type="submission" date="2022-08" db="EMBL/GenBank/DDBJ databases">
        <authorList>
            <consortium name="DOE Joint Genome Institute"/>
            <person name="Min B."/>
            <person name="Sierra-Patev S."/>
            <person name="Naranjo-Ortiz M."/>
            <person name="Looney B."/>
            <person name="Konkel Z."/>
            <person name="Slot J.C."/>
            <person name="Sakamoto Y."/>
            <person name="Steenwyk J.L."/>
            <person name="Rokas A."/>
            <person name="Carro J."/>
            <person name="Camarero S."/>
            <person name="Ferreira P."/>
            <person name="Molpeceres G."/>
            <person name="Ruiz-duenas F.J."/>
            <person name="Serrano A."/>
            <person name="Henrissat B."/>
            <person name="Drula E."/>
            <person name="Hughes K.W."/>
            <person name="Mata J.L."/>
            <person name="Ishikawa N.K."/>
            <person name="Vargas-Isla R."/>
            <person name="Ushijima S."/>
            <person name="Smith C.A."/>
            <person name="Ahrendt S."/>
            <person name="Andreopoulos W."/>
            <person name="He G."/>
            <person name="LaButti K."/>
            <person name="Lipzen A."/>
            <person name="Ng V."/>
            <person name="Riley R."/>
            <person name="Sandor L."/>
            <person name="Barry K."/>
            <person name="Martinez A.T."/>
            <person name="Xiao Y."/>
            <person name="Gibbons J.G."/>
            <person name="Terashima K."/>
            <person name="Hibbett D.S."/>
            <person name="Grigoriev I.V."/>
        </authorList>
    </citation>
    <scope>NUCLEOTIDE SEQUENCE</scope>
    <source>
        <strain evidence="8">TFB7810</strain>
    </source>
</reference>
<feature type="transmembrane region" description="Helical" evidence="6">
    <location>
        <begin position="119"/>
        <end position="145"/>
    </location>
</feature>
<evidence type="ECO:0000256" key="1">
    <source>
        <dbReference type="ARBA" id="ARBA00004141"/>
    </source>
</evidence>
<dbReference type="InterPro" id="IPR036259">
    <property type="entry name" value="MFS_trans_sf"/>
</dbReference>
<dbReference type="AlphaFoldDB" id="A0A9W8P7G6"/>
<keyword evidence="10" id="KW-1185">Reference proteome</keyword>
<feature type="transmembrane region" description="Helical" evidence="6">
    <location>
        <begin position="383"/>
        <end position="402"/>
    </location>
</feature>
<accession>A0AA38UQM5</accession>
<reference evidence="8 10" key="3">
    <citation type="journal article" date="2023" name="Proc. Natl. Acad. Sci. U.S.A.">
        <title>A global phylogenomic analysis of the shiitake genus Lentinula.</title>
        <authorList>
            <person name="Sierra-Patev S."/>
            <person name="Min B."/>
            <person name="Naranjo-Ortiz M."/>
            <person name="Looney B."/>
            <person name="Konkel Z."/>
            <person name="Slot J.C."/>
            <person name="Sakamoto Y."/>
            <person name="Steenwyk J.L."/>
            <person name="Rokas A."/>
            <person name="Carro J."/>
            <person name="Camarero S."/>
            <person name="Ferreira P."/>
            <person name="Molpeceres G."/>
            <person name="Ruiz-Duenas F.J."/>
            <person name="Serrano A."/>
            <person name="Henrissat B."/>
            <person name="Drula E."/>
            <person name="Hughes K.W."/>
            <person name="Mata J.L."/>
            <person name="Ishikawa N.K."/>
            <person name="Vargas-Isla R."/>
            <person name="Ushijima S."/>
            <person name="Smith C.A."/>
            <person name="Donoghue J."/>
            <person name="Ahrendt S."/>
            <person name="Andreopoulos W."/>
            <person name="He G."/>
            <person name="LaButti K."/>
            <person name="Lipzen A."/>
            <person name="Ng V."/>
            <person name="Riley R."/>
            <person name="Sandor L."/>
            <person name="Barry K."/>
            <person name="Martinez A.T."/>
            <person name="Xiao Y."/>
            <person name="Gibbons J.G."/>
            <person name="Terashima K."/>
            <person name="Grigoriev I.V."/>
            <person name="Hibbett D."/>
        </authorList>
    </citation>
    <scope>NUCLEOTIDE SEQUENCE [LARGE SCALE GENOMIC DNA]</scope>
    <source>
        <strain evidence="8 10">TFB7810</strain>
    </source>
</reference>
<dbReference type="EMBL" id="MU802042">
    <property type="protein sequence ID" value="KAJ3982915.1"/>
    <property type="molecule type" value="Genomic_DNA"/>
</dbReference>
<feature type="transmembrane region" description="Helical" evidence="6">
    <location>
        <begin position="248"/>
        <end position="267"/>
    </location>
</feature>
<dbReference type="PROSITE" id="PS50850">
    <property type="entry name" value="MFS"/>
    <property type="match status" value="1"/>
</dbReference>
<name>A0A9W8P7G6_9AGAR</name>
<feature type="transmembrane region" description="Helical" evidence="6">
    <location>
        <begin position="273"/>
        <end position="293"/>
    </location>
</feature>
<gene>
    <name evidence="8" type="ORF">DFH05DRAFT_1391137</name>
    <name evidence="9" type="ORF">F5890DRAFT_1475760</name>
</gene>
<dbReference type="PANTHER" id="PTHR23501:SF102">
    <property type="entry name" value="DRUG TRANSPORTER, PUTATIVE (AFU_ORTHOLOGUE AFUA_3G08530)-RELATED"/>
    <property type="match status" value="1"/>
</dbReference>
<evidence type="ECO:0000256" key="4">
    <source>
        <dbReference type="ARBA" id="ARBA00023136"/>
    </source>
</evidence>
<feature type="transmembrane region" description="Helical" evidence="6">
    <location>
        <begin position="50"/>
        <end position="68"/>
    </location>
</feature>
<feature type="transmembrane region" description="Helical" evidence="6">
    <location>
        <begin position="314"/>
        <end position="334"/>
    </location>
</feature>
<feature type="transmembrane region" description="Helical" evidence="6">
    <location>
        <begin position="518"/>
        <end position="536"/>
    </location>
</feature>
<dbReference type="EMBL" id="JANVFU010000002">
    <property type="protein sequence ID" value="KAJ3748508.1"/>
    <property type="molecule type" value="Genomic_DNA"/>
</dbReference>
<feature type="compositionally biased region" description="Polar residues" evidence="5">
    <location>
        <begin position="34"/>
        <end position="46"/>
    </location>
</feature>
<dbReference type="GO" id="GO:0005886">
    <property type="term" value="C:plasma membrane"/>
    <property type="evidence" value="ECO:0007669"/>
    <property type="project" value="TreeGrafter"/>
</dbReference>
<dbReference type="Gene3D" id="1.20.1250.20">
    <property type="entry name" value="MFS general substrate transporter like domains"/>
    <property type="match status" value="1"/>
</dbReference>
<feature type="transmembrane region" description="Helical" evidence="6">
    <location>
        <begin position="207"/>
        <end position="227"/>
    </location>
</feature>
<dbReference type="SUPFAM" id="SSF103473">
    <property type="entry name" value="MFS general substrate transporter"/>
    <property type="match status" value="1"/>
</dbReference>
<evidence type="ECO:0000256" key="5">
    <source>
        <dbReference type="SAM" id="MobiDB-lite"/>
    </source>
</evidence>
<evidence type="ECO:0000313" key="8">
    <source>
        <dbReference type="EMBL" id="KAJ3748508.1"/>
    </source>
</evidence>
<keyword evidence="4 6" id="KW-0472">Membrane</keyword>
<feature type="transmembrane region" description="Helical" evidence="6">
    <location>
        <begin position="88"/>
        <end position="107"/>
    </location>
</feature>
<protein>
    <submittedName>
        <fullName evidence="8">Major facilitator superfamily domain-containing protein</fullName>
    </submittedName>
</protein>
<proteinExistence type="predicted"/>
<feature type="domain" description="Major facilitator superfamily (MFS) profile" evidence="7">
    <location>
        <begin position="55"/>
        <end position="544"/>
    </location>
</feature>
<evidence type="ECO:0000313" key="9">
    <source>
        <dbReference type="EMBL" id="KAJ3982915.1"/>
    </source>
</evidence>
<comment type="subcellular location">
    <subcellularLocation>
        <location evidence="1">Membrane</location>
        <topology evidence="1">Multi-pass membrane protein</topology>
    </subcellularLocation>
</comment>
<evidence type="ECO:0000256" key="3">
    <source>
        <dbReference type="ARBA" id="ARBA00022989"/>
    </source>
</evidence>
<evidence type="ECO:0000256" key="2">
    <source>
        <dbReference type="ARBA" id="ARBA00022692"/>
    </source>
</evidence>
<dbReference type="PANTHER" id="PTHR23501">
    <property type="entry name" value="MAJOR FACILITATOR SUPERFAMILY"/>
    <property type="match status" value="1"/>
</dbReference>
<dbReference type="InterPro" id="IPR011701">
    <property type="entry name" value="MFS"/>
</dbReference>
<evidence type="ECO:0000259" key="7">
    <source>
        <dbReference type="PROSITE" id="PS50850"/>
    </source>
</evidence>
<dbReference type="InterPro" id="IPR020846">
    <property type="entry name" value="MFS_dom"/>
</dbReference>
<feature type="region of interest" description="Disordered" evidence="5">
    <location>
        <begin position="1"/>
        <end position="46"/>
    </location>
</feature>
<keyword evidence="3 6" id="KW-1133">Transmembrane helix</keyword>
<feature type="transmembrane region" description="Helical" evidence="6">
    <location>
        <begin position="176"/>
        <end position="195"/>
    </location>
</feature>
<feature type="transmembrane region" description="Helical" evidence="6">
    <location>
        <begin position="439"/>
        <end position="464"/>
    </location>
</feature>
<accession>A0A9W8P7G6</accession>
<dbReference type="Proteomes" id="UP001142393">
    <property type="component" value="Unassembled WGS sequence"/>
</dbReference>
<keyword evidence="2 6" id="KW-0812">Transmembrane</keyword>
<feature type="transmembrane region" description="Helical" evidence="6">
    <location>
        <begin position="408"/>
        <end position="427"/>
    </location>
</feature>
<sequence>MTAPTTTGQVSSISDTESAKLEPQPVQGTLPAAQPQSKPGTDSSSPKRGLRFWLIFLAVGFALFLSPLELTSVSTALPSIVRDLGGDNFIWITSSYTLASTAILPMSGGIAQIFGRRPAMLLALGLFSLGSALCGSAKSIAWLIGARTVQGMGGGGILSISNIIISDLVPLKERGAISGVLGLVWALAAALGPLIGGAFTKGGQWRWLFYMNLPICGVAFALVLLLLELPTPPGNLKDKLRRMDWIGNGIVIASSTAVVIALTWGGATFPWSSFRVLVPLIVGLAGIVGFGFYEALVAKEPIMPFSLLTNRTSLSGYIQTFINPVVMLSVIYYLPAYFQACKGASPLRSGVETFGLSMTLGPVVILCGWSVTKLAKYRPQAWFGWIVLIIGTGLLSTVHAETSLAHSIGYSALISIGGGLVYAITYFPVLAPLQISQNAYALAFFAFCRSFAGVWGVTIGGTILQNELSKRLPPSFAQTALNGGSADIAYSLIPIIQTLEEPLRTQVQDAFAESIIRVWQTMIGIAGIGLLSSVFMKEVAMHKKVDQDWALKEKERKEKEKDVESGSNSA</sequence>